<protein>
    <submittedName>
        <fullName evidence="1">Uncharacterized protein</fullName>
    </submittedName>
</protein>
<sequence>MGPHFYQAGLCCLVNLLTPCLCRQMLTLIDDA</sequence>
<accession>A0A0A8YD45</accession>
<organism evidence="1">
    <name type="scientific">Arundo donax</name>
    <name type="common">Giant reed</name>
    <name type="synonym">Donax arundinaceus</name>
    <dbReference type="NCBI Taxonomy" id="35708"/>
    <lineage>
        <taxon>Eukaryota</taxon>
        <taxon>Viridiplantae</taxon>
        <taxon>Streptophyta</taxon>
        <taxon>Embryophyta</taxon>
        <taxon>Tracheophyta</taxon>
        <taxon>Spermatophyta</taxon>
        <taxon>Magnoliopsida</taxon>
        <taxon>Liliopsida</taxon>
        <taxon>Poales</taxon>
        <taxon>Poaceae</taxon>
        <taxon>PACMAD clade</taxon>
        <taxon>Arundinoideae</taxon>
        <taxon>Arundineae</taxon>
        <taxon>Arundo</taxon>
    </lineage>
</organism>
<dbReference type="AlphaFoldDB" id="A0A0A8YD45"/>
<reference evidence="1" key="1">
    <citation type="submission" date="2014-09" db="EMBL/GenBank/DDBJ databases">
        <authorList>
            <person name="Magalhaes I.L.F."/>
            <person name="Oliveira U."/>
            <person name="Santos F.R."/>
            <person name="Vidigal T.H.D.A."/>
            <person name="Brescovit A.D."/>
            <person name="Santos A.J."/>
        </authorList>
    </citation>
    <scope>NUCLEOTIDE SEQUENCE</scope>
    <source>
        <tissue evidence="1">Shoot tissue taken approximately 20 cm above the soil surface</tissue>
    </source>
</reference>
<proteinExistence type="predicted"/>
<name>A0A0A8YD45_ARUDO</name>
<reference evidence="1" key="2">
    <citation type="journal article" date="2015" name="Data Brief">
        <title>Shoot transcriptome of the giant reed, Arundo donax.</title>
        <authorList>
            <person name="Barrero R.A."/>
            <person name="Guerrero F.D."/>
            <person name="Moolhuijzen P."/>
            <person name="Goolsby J.A."/>
            <person name="Tidwell J."/>
            <person name="Bellgard S.E."/>
            <person name="Bellgard M.I."/>
        </authorList>
    </citation>
    <scope>NUCLEOTIDE SEQUENCE</scope>
    <source>
        <tissue evidence="1">Shoot tissue taken approximately 20 cm above the soil surface</tissue>
    </source>
</reference>
<evidence type="ECO:0000313" key="1">
    <source>
        <dbReference type="EMBL" id="JAD24016.1"/>
    </source>
</evidence>
<dbReference type="EMBL" id="GBRH01273879">
    <property type="protein sequence ID" value="JAD24016.1"/>
    <property type="molecule type" value="Transcribed_RNA"/>
</dbReference>